<evidence type="ECO:0000256" key="13">
    <source>
        <dbReference type="SAM" id="SignalP"/>
    </source>
</evidence>
<evidence type="ECO:0000256" key="5">
    <source>
        <dbReference type="ARBA" id="ARBA00022692"/>
    </source>
</evidence>
<dbReference type="Proteomes" id="UP000290204">
    <property type="component" value="Unassembled WGS sequence"/>
</dbReference>
<dbReference type="EMBL" id="SDHW01000002">
    <property type="protein sequence ID" value="RXK60520.1"/>
    <property type="molecule type" value="Genomic_DNA"/>
</dbReference>
<comment type="caution">
    <text evidence="14">The sequence shown here is derived from an EMBL/GenBank/DDBJ whole genome shotgun (WGS) entry which is preliminary data.</text>
</comment>
<dbReference type="AlphaFoldDB" id="A0A4Q1CIS5"/>
<evidence type="ECO:0000256" key="4">
    <source>
        <dbReference type="ARBA" id="ARBA00022670"/>
    </source>
</evidence>
<dbReference type="GO" id="GO:0006508">
    <property type="term" value="P:proteolysis"/>
    <property type="evidence" value="ECO:0007669"/>
    <property type="project" value="UniProtKB-KW"/>
</dbReference>
<evidence type="ECO:0000256" key="3">
    <source>
        <dbReference type="ARBA" id="ARBA00004479"/>
    </source>
</evidence>
<dbReference type="OrthoDB" id="9798714at2"/>
<gene>
    <name evidence="14" type="ORF">ESA94_08610</name>
</gene>
<dbReference type="Pfam" id="PF01963">
    <property type="entry name" value="TraB_PrgY_gumN"/>
    <property type="match status" value="1"/>
</dbReference>
<evidence type="ECO:0000313" key="14">
    <source>
        <dbReference type="EMBL" id="RXK60520.1"/>
    </source>
</evidence>
<keyword evidence="5" id="KW-0812">Transmembrane</keyword>
<evidence type="ECO:0000256" key="11">
    <source>
        <dbReference type="ARBA" id="ARBA00023136"/>
    </source>
</evidence>
<evidence type="ECO:0000256" key="10">
    <source>
        <dbReference type="ARBA" id="ARBA00023049"/>
    </source>
</evidence>
<evidence type="ECO:0000256" key="9">
    <source>
        <dbReference type="ARBA" id="ARBA00022989"/>
    </source>
</evidence>
<evidence type="ECO:0000256" key="7">
    <source>
        <dbReference type="ARBA" id="ARBA00022729"/>
    </source>
</evidence>
<evidence type="ECO:0000256" key="1">
    <source>
        <dbReference type="ARBA" id="ARBA00001936"/>
    </source>
</evidence>
<dbReference type="CDD" id="cd14789">
    <property type="entry name" value="Tiki"/>
    <property type="match status" value="1"/>
</dbReference>
<keyword evidence="15" id="KW-1185">Reference proteome</keyword>
<dbReference type="PANTHER" id="PTHR31120">
    <property type="entry name" value="METALLOPROTEASE TIKI"/>
    <property type="match status" value="1"/>
</dbReference>
<comment type="subcellular location">
    <subcellularLocation>
        <location evidence="3">Membrane</location>
        <topology evidence="3">Single-pass type I membrane protein</topology>
    </subcellularLocation>
</comment>
<dbReference type="GO" id="GO:0016020">
    <property type="term" value="C:membrane"/>
    <property type="evidence" value="ECO:0007669"/>
    <property type="project" value="UniProtKB-SubCell"/>
</dbReference>
<keyword evidence="4" id="KW-0645">Protease</keyword>
<keyword evidence="8" id="KW-0378">Hydrolase</keyword>
<proteinExistence type="predicted"/>
<evidence type="ECO:0000256" key="2">
    <source>
        <dbReference type="ARBA" id="ARBA00001941"/>
    </source>
</evidence>
<comment type="cofactor">
    <cofactor evidence="2">
        <name>Co(2+)</name>
        <dbReference type="ChEBI" id="CHEBI:48828"/>
    </cofactor>
</comment>
<dbReference type="GO" id="GO:0004222">
    <property type="term" value="F:metalloendopeptidase activity"/>
    <property type="evidence" value="ECO:0007669"/>
    <property type="project" value="TreeGrafter"/>
</dbReference>
<evidence type="ECO:0000256" key="6">
    <source>
        <dbReference type="ARBA" id="ARBA00022723"/>
    </source>
</evidence>
<keyword evidence="7 13" id="KW-0732">Signal</keyword>
<dbReference type="PANTHER" id="PTHR31120:SF6">
    <property type="entry name" value="METALLOPROTEASE TIKI HOMOLOG"/>
    <property type="match status" value="1"/>
</dbReference>
<dbReference type="InterPro" id="IPR040230">
    <property type="entry name" value="TIKI1/2-like"/>
</dbReference>
<keyword evidence="12" id="KW-0325">Glycoprotein</keyword>
<comment type="cofactor">
    <cofactor evidence="1">
        <name>Mn(2+)</name>
        <dbReference type="ChEBI" id="CHEBI:29035"/>
    </cofactor>
</comment>
<dbReference type="GO" id="GO:0046872">
    <property type="term" value="F:metal ion binding"/>
    <property type="evidence" value="ECO:0007669"/>
    <property type="project" value="UniProtKB-KW"/>
</dbReference>
<reference evidence="14 15" key="1">
    <citation type="submission" date="2019-01" db="EMBL/GenBank/DDBJ databases">
        <title>Lacibacter sp. strain TTM-7.</title>
        <authorList>
            <person name="Chen W.-M."/>
        </authorList>
    </citation>
    <scope>NUCLEOTIDE SEQUENCE [LARGE SCALE GENOMIC DNA]</scope>
    <source>
        <strain evidence="14 15">TTM-7</strain>
    </source>
</reference>
<evidence type="ECO:0000313" key="15">
    <source>
        <dbReference type="Proteomes" id="UP000290204"/>
    </source>
</evidence>
<keyword evidence="9" id="KW-1133">Transmembrane helix</keyword>
<sequence length="291" mass="32877">MIITMKKQIILLAAVLMSSIGFAQTKTESSLLWEITGNNLKTPSYLFGTVHIICKEDFFMPAVVQEKFTNAEQVFLELDMDDPAMMMKMITLLQLPKGQTIKQLFGDSAFAAFDKKYQKITGMSALMFNTFKPFMLMTMLSEKSLNCKTRESYEQTFIAIAAKNGKDIKGLETLEDQVAVFDSIPDSVEVANLQNMIDNFDKNIEEFKKLITVYKSQDVEALYSFTNNSPELMDAENELLVKRNSKWIPLMQKNMESKSCFFAVGAAHLGGDIGVINLLRKQGYTVKPVKL</sequence>
<protein>
    <submittedName>
        <fullName evidence="14">TraB/GumN family protein</fullName>
    </submittedName>
</protein>
<evidence type="ECO:0000256" key="8">
    <source>
        <dbReference type="ARBA" id="ARBA00022801"/>
    </source>
</evidence>
<accession>A0A4Q1CIS5</accession>
<dbReference type="GO" id="GO:0030178">
    <property type="term" value="P:negative regulation of Wnt signaling pathway"/>
    <property type="evidence" value="ECO:0007669"/>
    <property type="project" value="InterPro"/>
</dbReference>
<feature type="chain" id="PRO_5020473438" evidence="13">
    <location>
        <begin position="24"/>
        <end position="291"/>
    </location>
</feature>
<name>A0A4Q1CIS5_9BACT</name>
<keyword evidence="11" id="KW-0472">Membrane</keyword>
<evidence type="ECO:0000256" key="12">
    <source>
        <dbReference type="ARBA" id="ARBA00023180"/>
    </source>
</evidence>
<dbReference type="InterPro" id="IPR002816">
    <property type="entry name" value="TraB/PrgY/GumN_fam"/>
</dbReference>
<feature type="signal peptide" evidence="13">
    <location>
        <begin position="1"/>
        <end position="23"/>
    </location>
</feature>
<organism evidence="14 15">
    <name type="scientific">Lacibacter luteus</name>
    <dbReference type="NCBI Taxonomy" id="2508719"/>
    <lineage>
        <taxon>Bacteria</taxon>
        <taxon>Pseudomonadati</taxon>
        <taxon>Bacteroidota</taxon>
        <taxon>Chitinophagia</taxon>
        <taxon>Chitinophagales</taxon>
        <taxon>Chitinophagaceae</taxon>
        <taxon>Lacibacter</taxon>
    </lineage>
</organism>
<keyword evidence="10" id="KW-0482">Metalloprotease</keyword>
<keyword evidence="6" id="KW-0479">Metal-binding</keyword>